<dbReference type="GO" id="GO:0045116">
    <property type="term" value="P:protein neddylation"/>
    <property type="evidence" value="ECO:0007669"/>
    <property type="project" value="UniProtKB-UniRule"/>
</dbReference>
<dbReference type="PIRSF" id="PIRSF039099">
    <property type="entry name" value="APP-BP1"/>
    <property type="match status" value="1"/>
</dbReference>
<proteinExistence type="inferred from homology"/>
<dbReference type="EMBL" id="OC316557">
    <property type="protein sequence ID" value="CAD7392537.1"/>
    <property type="molecule type" value="Genomic_DNA"/>
</dbReference>
<dbReference type="UniPathway" id="UPA00885"/>
<feature type="region of interest" description="Disordered" evidence="6">
    <location>
        <begin position="1"/>
        <end position="20"/>
    </location>
</feature>
<comment type="similarity">
    <text evidence="2 5">Belongs to the ubiquitin-activating E1 family. ULA1 subfamily.</text>
</comment>
<evidence type="ECO:0000256" key="6">
    <source>
        <dbReference type="SAM" id="MobiDB-lite"/>
    </source>
</evidence>
<gene>
    <name evidence="8" type="ORF">TCEB3V08_LOCUS555</name>
</gene>
<sequence>MASPAPKSPELTDKNKKYDRQLRGSKAEIVWSCDEDGKEENTKEINGDEELREKIARETKKEMGEIDNRKLWGDHGQTALEQAKVCLINATATGTEILKSLVLPGIGAFTIVDGKKVTEEDIGCNFFLDGDSCNKSRAQAATQLLLELNPDVRGDYVDESIEQLLENSPDFFNNFTVVVGTALTESYGFVGYLRIQFIEHTVIETHPDNQISDLRLDVPFSELKNHIDAINLSSLEYKDHAHVPYLIILYKYLQQWRQQNEGRLPKTYKEKESLRTLIRTDENGLPEPEENFEEAIKAVNYAISSTVVPQHIKEILDDECCINLTSKSKSFWIMAKAMRDFVDNEGEGFLPLRGSIPDMTAETSRYIALQQVYHNQASKDAEAVFRRAQQLLHQLNQPSDIITETDLKLFCKHATDLHVVRGTSVSDEYDFKTPNMQNIAAMLENPESTMIYYVMLRGVDRFYSEYNTYPGEFDDQVEPDIVKLKACVSKLLSEWGCGPLAKDDYVHEVCRCGAAELHSVAAFIGGCAAQEIIKFITQQYKPLNNTLIYDAITSNTATFVF</sequence>
<evidence type="ECO:0000256" key="3">
    <source>
        <dbReference type="ARBA" id="ARBA00015407"/>
    </source>
</evidence>
<dbReference type="AlphaFoldDB" id="A0A7R9C9G3"/>
<feature type="domain" description="THIF-type NAD/FAD binding fold" evidence="7">
    <location>
        <begin position="70"/>
        <end position="180"/>
    </location>
</feature>
<dbReference type="Gene3D" id="3.40.50.720">
    <property type="entry name" value="NAD(P)-binding Rossmann-like Domain"/>
    <property type="match status" value="3"/>
</dbReference>
<dbReference type="SUPFAM" id="SSF69572">
    <property type="entry name" value="Activating enzymes of the ubiquitin-like proteins"/>
    <property type="match status" value="1"/>
</dbReference>
<dbReference type="GO" id="GO:0019781">
    <property type="term" value="F:NEDD8 activating enzyme activity"/>
    <property type="evidence" value="ECO:0007669"/>
    <property type="project" value="UniProtKB-UniRule"/>
</dbReference>
<organism evidence="8">
    <name type="scientific">Timema cristinae</name>
    <name type="common">Walking stick</name>
    <dbReference type="NCBI Taxonomy" id="61476"/>
    <lineage>
        <taxon>Eukaryota</taxon>
        <taxon>Metazoa</taxon>
        <taxon>Ecdysozoa</taxon>
        <taxon>Arthropoda</taxon>
        <taxon>Hexapoda</taxon>
        <taxon>Insecta</taxon>
        <taxon>Pterygota</taxon>
        <taxon>Neoptera</taxon>
        <taxon>Polyneoptera</taxon>
        <taxon>Phasmatodea</taxon>
        <taxon>Timematodea</taxon>
        <taxon>Timematoidea</taxon>
        <taxon>Timematidae</taxon>
        <taxon>Timema</taxon>
    </lineage>
</organism>
<dbReference type="CDD" id="cd01493">
    <property type="entry name" value="APPBP1_RUB"/>
    <property type="match status" value="1"/>
</dbReference>
<evidence type="ECO:0000256" key="1">
    <source>
        <dbReference type="ARBA" id="ARBA00005032"/>
    </source>
</evidence>
<name>A0A7R9C9G3_TIMCR</name>
<evidence type="ECO:0000313" key="8">
    <source>
        <dbReference type="EMBL" id="CAD7392537.1"/>
    </source>
</evidence>
<reference evidence="8" key="1">
    <citation type="submission" date="2020-11" db="EMBL/GenBank/DDBJ databases">
        <authorList>
            <person name="Tran Van P."/>
        </authorList>
    </citation>
    <scope>NUCLEOTIDE SEQUENCE</scope>
</reference>
<evidence type="ECO:0000256" key="2">
    <source>
        <dbReference type="ARBA" id="ARBA00006868"/>
    </source>
</evidence>
<dbReference type="InterPro" id="IPR030667">
    <property type="entry name" value="APP-BP1"/>
</dbReference>
<dbReference type="GO" id="GO:0005737">
    <property type="term" value="C:cytoplasm"/>
    <property type="evidence" value="ECO:0007669"/>
    <property type="project" value="TreeGrafter"/>
</dbReference>
<feature type="compositionally biased region" description="Basic and acidic residues" evidence="6">
    <location>
        <begin position="10"/>
        <end position="20"/>
    </location>
</feature>
<dbReference type="InterPro" id="IPR000594">
    <property type="entry name" value="ThiF_NAD_FAD-bd"/>
</dbReference>
<evidence type="ECO:0000256" key="4">
    <source>
        <dbReference type="ARBA" id="ARBA00022786"/>
    </source>
</evidence>
<dbReference type="Pfam" id="PF00899">
    <property type="entry name" value="ThiF"/>
    <property type="match status" value="1"/>
</dbReference>
<evidence type="ECO:0000256" key="5">
    <source>
        <dbReference type="PIRNR" id="PIRNR039099"/>
    </source>
</evidence>
<protein>
    <recommendedName>
        <fullName evidence="3 5">NEDD8-activating enzyme E1 regulatory subunit</fullName>
    </recommendedName>
</protein>
<keyword evidence="4 5" id="KW-0833">Ubl conjugation pathway</keyword>
<comment type="pathway">
    <text evidence="1 5">Protein modification; protein neddylation.</text>
</comment>
<dbReference type="PANTHER" id="PTHR10953">
    <property type="entry name" value="UBIQUITIN-ACTIVATING ENZYME E1"/>
    <property type="match status" value="1"/>
</dbReference>
<dbReference type="InterPro" id="IPR045886">
    <property type="entry name" value="ThiF/MoeB/HesA"/>
</dbReference>
<accession>A0A7R9C9G3</accession>
<dbReference type="FunFam" id="3.40.50.720:FF:000263">
    <property type="entry name" value="NEDD8-activating enzyme E1 regulatory subunit"/>
    <property type="match status" value="1"/>
</dbReference>
<dbReference type="InterPro" id="IPR035985">
    <property type="entry name" value="Ubiquitin-activating_enz"/>
</dbReference>
<dbReference type="PANTHER" id="PTHR10953:SF29">
    <property type="entry name" value="NEDD8-ACTIVATING ENZYME E1 REGULATORY SUBUNIT"/>
    <property type="match status" value="1"/>
</dbReference>
<evidence type="ECO:0000259" key="7">
    <source>
        <dbReference type="Pfam" id="PF00899"/>
    </source>
</evidence>